<proteinExistence type="predicted"/>
<evidence type="ECO:0000313" key="2">
    <source>
        <dbReference type="Proteomes" id="UP000509322"/>
    </source>
</evidence>
<reference evidence="1 2" key="1">
    <citation type="submission" date="2020-07" db="EMBL/GenBank/DDBJ databases">
        <title>The complete genome of Paracoccus pantotrophus ACCC 10489.</title>
        <authorList>
            <person name="Si Y."/>
        </authorList>
    </citation>
    <scope>NUCLEOTIDE SEQUENCE [LARGE SCALE GENOMIC DNA]</scope>
    <source>
        <strain evidence="1 2">ACCC10489</strain>
    </source>
</reference>
<gene>
    <name evidence="1" type="ORF">HYQ43_17255</name>
</gene>
<dbReference type="RefSeq" id="WP_179921795.1">
    <property type="nucleotide sequence ID" value="NZ_CP058690.1"/>
</dbReference>
<sequence length="126" mass="13361">MTIVCGMNGTELLPCPFCGGPASYAGAAIRCNNFACNTTMTPRWTKDVVGSAKGDPDVRFALAKADSARRWNQRSEAPPRIAEAAKVLLAARTERLGIPGDPGEEAMYLFRLSESALRALKGGSDG</sequence>
<dbReference type="Proteomes" id="UP000509322">
    <property type="component" value="Chromosome 2"/>
</dbReference>
<evidence type="ECO:0000313" key="1">
    <source>
        <dbReference type="EMBL" id="QLH15879.1"/>
    </source>
</evidence>
<name>A0A7H9BXU7_PARPN</name>
<organism evidence="1 2">
    <name type="scientific">Paracoccus pantotrophus</name>
    <name type="common">Thiosphaera pantotropha</name>
    <dbReference type="NCBI Taxonomy" id="82367"/>
    <lineage>
        <taxon>Bacteria</taxon>
        <taxon>Pseudomonadati</taxon>
        <taxon>Pseudomonadota</taxon>
        <taxon>Alphaproteobacteria</taxon>
        <taxon>Rhodobacterales</taxon>
        <taxon>Paracoccaceae</taxon>
        <taxon>Paracoccus</taxon>
    </lineage>
</organism>
<accession>A0A7H9BXU7</accession>
<dbReference type="EMBL" id="CP058690">
    <property type="protein sequence ID" value="QLH15879.1"/>
    <property type="molecule type" value="Genomic_DNA"/>
</dbReference>
<protein>
    <submittedName>
        <fullName evidence="1">Uncharacterized protein</fullName>
    </submittedName>
</protein>
<dbReference type="AlphaFoldDB" id="A0A7H9BXU7"/>